<keyword evidence="1" id="KW-1133">Transmembrane helix</keyword>
<dbReference type="AlphaFoldDB" id="A0A6A1VTX5"/>
<sequence>MADELPFARSRIYQRSNEEIAMFRQIKKERSNKCFVYVFAGIVIMSIVALVFALIVLRPRTPHVNLMSVTAKNLRYNGAASSPSLNSTLVAEMTVHNINFGRFEFENSTMSVLYGSLDVGDGKIGPGSVRARESQRMNVTVEVRSDRVSDIEAGMLKLNCYAELSGRVRLLHIIKKRKTADMNCAMTLNLTSGAFQDLQC</sequence>
<dbReference type="Pfam" id="PF03168">
    <property type="entry name" value="LEA_2"/>
    <property type="match status" value="1"/>
</dbReference>
<dbReference type="Proteomes" id="UP000516437">
    <property type="component" value="Chromosome 4"/>
</dbReference>
<gene>
    <name evidence="3" type="ORF">CJ030_MR4G025313</name>
</gene>
<protein>
    <recommendedName>
        <fullName evidence="2">Late embryogenesis abundant protein LEA-2 subgroup domain-containing protein</fullName>
    </recommendedName>
</protein>
<feature type="domain" description="Late embryogenesis abundant protein LEA-2 subgroup" evidence="2">
    <location>
        <begin position="94"/>
        <end position="184"/>
    </location>
</feature>
<dbReference type="PANTHER" id="PTHR31852">
    <property type="entry name" value="LATE EMBRYOGENESIS ABUNDANT (LEA) HYDROXYPROLINE-RICH GLYCOPROTEIN FAMILY"/>
    <property type="match status" value="1"/>
</dbReference>
<dbReference type="InterPro" id="IPR055301">
    <property type="entry name" value="Lea14-like_2"/>
</dbReference>
<dbReference type="EMBL" id="RXIC02000022">
    <property type="protein sequence ID" value="KAB1215397.1"/>
    <property type="molecule type" value="Genomic_DNA"/>
</dbReference>
<evidence type="ECO:0000256" key="1">
    <source>
        <dbReference type="SAM" id="Phobius"/>
    </source>
</evidence>
<evidence type="ECO:0000313" key="3">
    <source>
        <dbReference type="EMBL" id="KAB1215397.1"/>
    </source>
</evidence>
<evidence type="ECO:0000259" key="2">
    <source>
        <dbReference type="Pfam" id="PF03168"/>
    </source>
</evidence>
<proteinExistence type="predicted"/>
<keyword evidence="1" id="KW-0472">Membrane</keyword>
<organism evidence="3 4">
    <name type="scientific">Morella rubra</name>
    <name type="common">Chinese bayberry</name>
    <dbReference type="NCBI Taxonomy" id="262757"/>
    <lineage>
        <taxon>Eukaryota</taxon>
        <taxon>Viridiplantae</taxon>
        <taxon>Streptophyta</taxon>
        <taxon>Embryophyta</taxon>
        <taxon>Tracheophyta</taxon>
        <taxon>Spermatophyta</taxon>
        <taxon>Magnoliopsida</taxon>
        <taxon>eudicotyledons</taxon>
        <taxon>Gunneridae</taxon>
        <taxon>Pentapetalae</taxon>
        <taxon>rosids</taxon>
        <taxon>fabids</taxon>
        <taxon>Fagales</taxon>
        <taxon>Myricaceae</taxon>
        <taxon>Morella</taxon>
    </lineage>
</organism>
<keyword evidence="1" id="KW-0812">Transmembrane</keyword>
<comment type="caution">
    <text evidence="3">The sequence shown here is derived from an EMBL/GenBank/DDBJ whole genome shotgun (WGS) entry which is preliminary data.</text>
</comment>
<keyword evidence="4" id="KW-1185">Reference proteome</keyword>
<reference evidence="3 4" key="1">
    <citation type="journal article" date="2019" name="Plant Biotechnol. J.">
        <title>The red bayberry genome and genetic basis of sex determination.</title>
        <authorList>
            <person name="Jia H.M."/>
            <person name="Jia H.J."/>
            <person name="Cai Q.L."/>
            <person name="Wang Y."/>
            <person name="Zhao H.B."/>
            <person name="Yang W.F."/>
            <person name="Wang G.Y."/>
            <person name="Li Y.H."/>
            <person name="Zhan D.L."/>
            <person name="Shen Y.T."/>
            <person name="Niu Q.F."/>
            <person name="Chang L."/>
            <person name="Qiu J."/>
            <person name="Zhao L."/>
            <person name="Xie H.B."/>
            <person name="Fu W.Y."/>
            <person name="Jin J."/>
            <person name="Li X.W."/>
            <person name="Jiao Y."/>
            <person name="Zhou C.C."/>
            <person name="Tu T."/>
            <person name="Chai C.Y."/>
            <person name="Gao J.L."/>
            <person name="Fan L.J."/>
            <person name="van de Weg E."/>
            <person name="Wang J.Y."/>
            <person name="Gao Z.S."/>
        </authorList>
    </citation>
    <scope>NUCLEOTIDE SEQUENCE [LARGE SCALE GENOMIC DNA]</scope>
    <source>
        <tissue evidence="3">Leaves</tissue>
    </source>
</reference>
<dbReference type="OrthoDB" id="1894389at2759"/>
<feature type="transmembrane region" description="Helical" evidence="1">
    <location>
        <begin position="34"/>
        <end position="57"/>
    </location>
</feature>
<name>A0A6A1VTX5_9ROSI</name>
<accession>A0A6A1VTX5</accession>
<dbReference type="InterPro" id="IPR004864">
    <property type="entry name" value="LEA_2"/>
</dbReference>
<evidence type="ECO:0000313" key="4">
    <source>
        <dbReference type="Proteomes" id="UP000516437"/>
    </source>
</evidence>